<accession>D5C084</accession>
<evidence type="ECO:0000313" key="2">
    <source>
        <dbReference type="Proteomes" id="UP000001844"/>
    </source>
</evidence>
<dbReference type="AlphaFoldDB" id="D5C084"/>
<reference evidence="2" key="1">
    <citation type="submission" date="2010-04" db="EMBL/GenBank/DDBJ databases">
        <title>Complete genome sequence of Nitrosococcus halophilus Nc4, a salt-adapted, aerobic obligate ammonia-oxidizing sulfur purple bacterium.</title>
        <authorList>
            <consortium name="US DOE Joint Genome Institute"/>
            <person name="Campbell M.A."/>
            <person name="Malfatti S.A."/>
            <person name="Chain P.S.G."/>
            <person name="Heidelberg J.F."/>
            <person name="Ward B.B."/>
            <person name="Klotz M.G."/>
        </authorList>
    </citation>
    <scope>NUCLEOTIDE SEQUENCE [LARGE SCALE GENOMIC DNA]</scope>
    <source>
        <strain evidence="2">Nc4</strain>
    </source>
</reference>
<protein>
    <submittedName>
        <fullName evidence="1">Uncharacterized protein</fullName>
    </submittedName>
</protein>
<dbReference type="Proteomes" id="UP000001844">
    <property type="component" value="Chromosome"/>
</dbReference>
<dbReference type="HOGENOM" id="CLU_3346382_0_0_6"/>
<proteinExistence type="predicted"/>
<sequence length="37" mass="4088">MPISQEPSGVSSLDAIFHREEVGVIGFPLLDEQFLTK</sequence>
<keyword evidence="2" id="KW-1185">Reference proteome</keyword>
<dbReference type="KEGG" id="nhl:Nhal_1249"/>
<gene>
    <name evidence="1" type="ordered locus">Nhal_1249</name>
</gene>
<evidence type="ECO:0000313" key="1">
    <source>
        <dbReference type="EMBL" id="ADE14410.1"/>
    </source>
</evidence>
<organism evidence="1 2">
    <name type="scientific">Nitrosococcus halophilus (strain Nc4)</name>
    <dbReference type="NCBI Taxonomy" id="472759"/>
    <lineage>
        <taxon>Bacteria</taxon>
        <taxon>Pseudomonadati</taxon>
        <taxon>Pseudomonadota</taxon>
        <taxon>Gammaproteobacteria</taxon>
        <taxon>Chromatiales</taxon>
        <taxon>Chromatiaceae</taxon>
        <taxon>Nitrosococcus</taxon>
    </lineage>
</organism>
<name>D5C084_NITHN</name>
<dbReference type="EMBL" id="CP001798">
    <property type="protein sequence ID" value="ADE14410.1"/>
    <property type="molecule type" value="Genomic_DNA"/>
</dbReference>